<organism evidence="12 13">
    <name type="scientific">Tetracentron sinense</name>
    <name type="common">Spur-leaf</name>
    <dbReference type="NCBI Taxonomy" id="13715"/>
    <lineage>
        <taxon>Eukaryota</taxon>
        <taxon>Viridiplantae</taxon>
        <taxon>Streptophyta</taxon>
        <taxon>Embryophyta</taxon>
        <taxon>Tracheophyta</taxon>
        <taxon>Spermatophyta</taxon>
        <taxon>Magnoliopsida</taxon>
        <taxon>Trochodendrales</taxon>
        <taxon>Trochodendraceae</taxon>
        <taxon>Tetracentron</taxon>
    </lineage>
</organism>
<dbReference type="EMBL" id="JABCRI010000011">
    <property type="protein sequence ID" value="KAF8397816.1"/>
    <property type="molecule type" value="Genomic_DNA"/>
</dbReference>
<keyword evidence="6" id="KW-0408">Iron</keyword>
<comment type="similarity">
    <text evidence="3">Belongs to the DNA glycosylase family. DEMETER subfamily.</text>
</comment>
<keyword evidence="13" id="KW-1185">Reference proteome</keyword>
<feature type="region of interest" description="Disordered" evidence="10">
    <location>
        <begin position="798"/>
        <end position="821"/>
    </location>
</feature>
<dbReference type="GO" id="GO:0019104">
    <property type="term" value="F:DNA N-glycosylase activity"/>
    <property type="evidence" value="ECO:0007669"/>
    <property type="project" value="InterPro"/>
</dbReference>
<comment type="caution">
    <text evidence="12">The sequence shown here is derived from an EMBL/GenBank/DDBJ whole genome shotgun (WGS) entry which is preliminary data.</text>
</comment>
<feature type="compositionally biased region" description="Basic and acidic residues" evidence="10">
    <location>
        <begin position="317"/>
        <end position="327"/>
    </location>
</feature>
<evidence type="ECO:0000256" key="4">
    <source>
        <dbReference type="ARBA" id="ARBA00022485"/>
    </source>
</evidence>
<dbReference type="Gene3D" id="1.10.1670.10">
    <property type="entry name" value="Helix-hairpin-Helix base-excision DNA repair enzymes (C-terminal)"/>
    <property type="match status" value="1"/>
</dbReference>
<dbReference type="GO" id="GO:0141166">
    <property type="term" value="P:chromosomal 5-methylcytosine DNA demethylation pathway"/>
    <property type="evidence" value="ECO:0007669"/>
    <property type="project" value="InterPro"/>
</dbReference>
<evidence type="ECO:0000256" key="8">
    <source>
        <dbReference type="ARBA" id="ARBA00023125"/>
    </source>
</evidence>
<dbReference type="Pfam" id="PF15629">
    <property type="entry name" value="Perm-CXXC"/>
    <property type="match status" value="1"/>
</dbReference>
<dbReference type="SUPFAM" id="SSF48150">
    <property type="entry name" value="DNA-glycosylase"/>
    <property type="match status" value="1"/>
</dbReference>
<gene>
    <name evidence="12" type="ORF">HHK36_016740</name>
</gene>
<comment type="subcellular location">
    <subcellularLocation>
        <location evidence="2">Nucleus</location>
    </subcellularLocation>
</comment>
<proteinExistence type="inferred from homology"/>
<evidence type="ECO:0000259" key="11">
    <source>
        <dbReference type="SMART" id="SM00478"/>
    </source>
</evidence>
<feature type="domain" description="HhH-GPD" evidence="11">
    <location>
        <begin position="1565"/>
        <end position="1727"/>
    </location>
</feature>
<dbReference type="GO" id="GO:0035514">
    <property type="term" value="F:DNA demethylase activity"/>
    <property type="evidence" value="ECO:0007669"/>
    <property type="project" value="InterPro"/>
</dbReference>
<protein>
    <recommendedName>
        <fullName evidence="11">HhH-GPD domain-containing protein</fullName>
    </recommendedName>
</protein>
<keyword evidence="4" id="KW-0004">4Fe-4S</keyword>
<dbReference type="GO" id="GO:0046872">
    <property type="term" value="F:metal ion binding"/>
    <property type="evidence" value="ECO:0007669"/>
    <property type="project" value="UniProtKB-KW"/>
</dbReference>
<dbReference type="SMART" id="SM00525">
    <property type="entry name" value="FES"/>
    <property type="match status" value="1"/>
</dbReference>
<dbReference type="PANTHER" id="PTHR46213">
    <property type="entry name" value="TRANSCRIPTIONAL ACTIVATOR DEMETER"/>
    <property type="match status" value="1"/>
</dbReference>
<feature type="compositionally biased region" description="Basic residues" evidence="10">
    <location>
        <begin position="340"/>
        <end position="349"/>
    </location>
</feature>
<sequence length="2088" mass="233053">MEFRRGVSIPEGKQLQNQGSWVPVTPAKPIPTRPQPISVDRQGNQLGQANWMESLGFPTGYLQETPTPNGVAAAAAYFDSVNFVDPNRDLNNWETALAGKNRGSNQFVNSYTQDFRNPMVGWNSIPFADLLALTNANTTASMASASTTPDRSLNAANTPFFPMSYSQIDSNCHESNSASLLLMNQDLLLMNQDLPLGTNQWNNSNCQPQISQYGFPVPYQTTYDLNSLPRRTAHAVSNGTISFQFAPITPDQAKRIENNQLSETGNFCVDKGSNQEKDKQEDVVAPNGNEFFEQHCNEELSQNIVDSSSASVFTPLKENRNSPDKGGDNGIDLNKTPQQKPKRRKHRPKVIRESKPKRTPKPVTPRQASSKENPPAKRKYVRKNGLKASATPPADVAGEIIDPTFGPTVKSCKRALNFDLEGQERDERSTTLDHQDGHRHSSVDRSSCRWAFNLNSEFQAQDLCTEINSGSGTKPTVQLSQGMERMVQNTQAGTVYDLTCSVNQLLTDYMPLPERETPITPPPTTKDLPRDILKVLTTNRNVTGIANTCQDSGENGYTRTHQHTHAEGRSTVGFHAGTSHENHKITVQSMLKSSPWSVQDNQIDTNCSTLGQSAKSGQTRGSKRDYCHTIDPTHLRTMNEIGAWFNSQQVYQEIFQTNEYHSSSSDLGPYFPEIYKKNRIENRQDATLSSTSTSITAAENGQRRVTERTENDATAHLNNGISRKLNNGVSESIFDAYSHSMTTESNSLVQKNSAGLPSRTEALCGATFEKSPSFERKMTFDHTMKRSKESTQVHNLAPLTATAERNQLPPTPPKRAPTSSNRHGVEIFHKSHAGMEHLVAENHAKMTRKRTNKGHVFVNSVPYSSANDVLQHENVDYDYYQSLANSRGNYHEHKAINSIAPSKSSTHDVPINSIPIGQRGSSKFCGAHDAEQPELIRKYMIPIGELVQRLKHLNINGSSNITAREEQNALVPYRGDGKMVPFEGTFDPTKKRKPRPKVDLDPETHRVWKLLMGKEEGVEGTDKDKEKWWEEERRVFRGRADSFIARMHLVQGDRRFSQWKGSVLDSVVGVFLTQNVSDHLSSSAFMSLAARFPLQSTSNECASYGEGTSISIEEPEVCILDPNDKIKWQAKMSSQPFCNQSSMTLHQAEHMEEREVANSNESFGSNMGCVSPADPSKRKQLDPCKSGLEMCHESPGYRTDTQITGTGSASLIETEDRKAMEDAVSSQNSVVSSQNSIDSSIAQNAERIGSCSEYNSEAEDLTTGCKPKSFNDSTSFTELLQMAGKTVFQDLYSCGNRSLTFSESSKDGHDRLEGMEYDKQRSSNHHPHTQVPIIPSSNYHLHMTPDSGVLEVECLEVLGGEPRSSLPSAASVITETKEVDCRSKQTELETMTETTVQQKLPSSAQEASTATQCASLRKHPVHPLCNSHPEGSPERNPHSFNNHQGERNKIFQSGTKPITEPKNLVEGLEQRRNSIMQQIPNLQNFSGETSDVVESTTVVGKQKFTENKVVETNTKEQIYSSNKVFSGVNSGNLGAKKRRVEREKKNTIDWDSLRKQVHSNGKKREKSSKTMDSLDWEAVRCADVGAISDTIRERGMNNMLAERIKDFLNRLVRDHGSLDLEWLRDVPPDKAKEYLLSVRGLGLKSVECVRLLTLHHLAFPVDTNVGRIAVRLGWVPIQPLPESLQLHLLELYPVLESIQKFLWPRLCKLDQRTLYELHYQMITFGKVFCTKSKPNCNACPMRGECKHFASAFASARLALPGPEEKSIVTSTVHIAANQNTAVVINPMQLPAPEADLPSKAGPGIRNCEPIIEEPGTPEPECTEISQSDIEDAFYEDPDEIPTIKLNIEEFTLNLQNYMQQNNMELQENDMSKALVALNPEAASIPTPKLKNVSRLRTEHQVYELPDSHPLLKGMNRREPDDPSSYLLAIWTPGETANSIQPPEARCESQESGKLCNEKTCFSCNSIREANSQTVRGTILIPCRTAMRGSFPLNGTYFQVNEVFADHDSSLNPIDVPRAWIWNLPRRTVYFGTSIPTIFKGLSTEGIQYCFWRGFVCVRGFDQRTRAPRPLMARLHFPASRLVKAKNKQ</sequence>
<keyword evidence="7" id="KW-0411">Iron-sulfur</keyword>
<feature type="region of interest" description="Disordered" evidence="10">
    <location>
        <begin position="1"/>
        <end position="24"/>
    </location>
</feature>
<feature type="compositionally biased region" description="Basic residues" evidence="10">
    <location>
        <begin position="376"/>
        <end position="385"/>
    </location>
</feature>
<dbReference type="InterPro" id="IPR023170">
    <property type="entry name" value="HhH_base_excis_C"/>
</dbReference>
<evidence type="ECO:0000256" key="9">
    <source>
        <dbReference type="ARBA" id="ARBA00023242"/>
    </source>
</evidence>
<name>A0A835DC74_TETSI</name>
<dbReference type="Proteomes" id="UP000655225">
    <property type="component" value="Unassembled WGS sequence"/>
</dbReference>
<keyword evidence="5" id="KW-0479">Metal-binding</keyword>
<reference evidence="12 13" key="1">
    <citation type="submission" date="2020-04" db="EMBL/GenBank/DDBJ databases">
        <title>Plant Genome Project.</title>
        <authorList>
            <person name="Zhang R.-G."/>
        </authorList>
    </citation>
    <scope>NUCLEOTIDE SEQUENCE [LARGE SCALE GENOMIC DNA]</scope>
    <source>
        <strain evidence="12">YNK0</strain>
        <tissue evidence="12">Leaf</tissue>
    </source>
</reference>
<evidence type="ECO:0000256" key="2">
    <source>
        <dbReference type="ARBA" id="ARBA00004123"/>
    </source>
</evidence>
<keyword evidence="8" id="KW-0238">DNA-binding</keyword>
<evidence type="ECO:0000256" key="1">
    <source>
        <dbReference type="ARBA" id="ARBA00001966"/>
    </source>
</evidence>
<evidence type="ECO:0000313" key="13">
    <source>
        <dbReference type="Proteomes" id="UP000655225"/>
    </source>
</evidence>
<dbReference type="OrthoDB" id="5607at2759"/>
<dbReference type="GO" id="GO:0051539">
    <property type="term" value="F:4 iron, 4 sulfur cluster binding"/>
    <property type="evidence" value="ECO:0007669"/>
    <property type="project" value="UniProtKB-KW"/>
</dbReference>
<dbReference type="InterPro" id="IPR028924">
    <property type="entry name" value="Perm-CXXC"/>
</dbReference>
<dbReference type="InterPro" id="IPR028925">
    <property type="entry name" value="RRM_DME"/>
</dbReference>
<dbReference type="InterPro" id="IPR003265">
    <property type="entry name" value="HhH-GPD_domain"/>
</dbReference>
<dbReference type="GO" id="GO:0003677">
    <property type="term" value="F:DNA binding"/>
    <property type="evidence" value="ECO:0007669"/>
    <property type="project" value="UniProtKB-KW"/>
</dbReference>
<dbReference type="InterPro" id="IPR011257">
    <property type="entry name" value="DNA_glycosylase"/>
</dbReference>
<dbReference type="InterPro" id="IPR003651">
    <property type="entry name" value="Endonuclease3_FeS-loop_motif"/>
</dbReference>
<dbReference type="CDD" id="cd00056">
    <property type="entry name" value="ENDO3c"/>
    <property type="match status" value="1"/>
</dbReference>
<dbReference type="InterPro" id="IPR044811">
    <property type="entry name" value="DME/ROS1"/>
</dbReference>
<keyword evidence="9" id="KW-0539">Nucleus</keyword>
<dbReference type="FunFam" id="1.10.1670.10:FF:000004">
    <property type="entry name" value="DNA glycosylase/AP lyase ROS1"/>
    <property type="match status" value="1"/>
</dbReference>
<dbReference type="GO" id="GO:0005634">
    <property type="term" value="C:nucleus"/>
    <property type="evidence" value="ECO:0007669"/>
    <property type="project" value="UniProtKB-SubCell"/>
</dbReference>
<dbReference type="GO" id="GO:0006284">
    <property type="term" value="P:base-excision repair"/>
    <property type="evidence" value="ECO:0007669"/>
    <property type="project" value="InterPro"/>
</dbReference>
<dbReference type="SMART" id="SM00478">
    <property type="entry name" value="ENDO3c"/>
    <property type="match status" value="1"/>
</dbReference>
<dbReference type="Pfam" id="PF15628">
    <property type="entry name" value="RRM_DME"/>
    <property type="match status" value="1"/>
</dbReference>
<dbReference type="OMA" id="WWESERE"/>
<comment type="cofactor">
    <cofactor evidence="1">
        <name>[4Fe-4S] cluster</name>
        <dbReference type="ChEBI" id="CHEBI:49883"/>
    </cofactor>
</comment>
<evidence type="ECO:0000313" key="12">
    <source>
        <dbReference type="EMBL" id="KAF8397816.1"/>
    </source>
</evidence>
<evidence type="ECO:0000256" key="10">
    <source>
        <dbReference type="SAM" id="MobiDB-lite"/>
    </source>
</evidence>
<feature type="compositionally biased region" description="Low complexity" evidence="10">
    <location>
        <begin position="686"/>
        <end position="698"/>
    </location>
</feature>
<evidence type="ECO:0000256" key="7">
    <source>
        <dbReference type="ARBA" id="ARBA00023014"/>
    </source>
</evidence>
<feature type="region of interest" description="Disordered" evidence="10">
    <location>
        <begin position="314"/>
        <end position="394"/>
    </location>
</feature>
<feature type="region of interest" description="Disordered" evidence="10">
    <location>
        <begin position="423"/>
        <end position="444"/>
    </location>
</feature>
<evidence type="ECO:0000256" key="5">
    <source>
        <dbReference type="ARBA" id="ARBA00022723"/>
    </source>
</evidence>
<evidence type="ECO:0000256" key="6">
    <source>
        <dbReference type="ARBA" id="ARBA00023004"/>
    </source>
</evidence>
<accession>A0A835DC74</accession>
<dbReference type="PANTHER" id="PTHR46213:SF13">
    <property type="entry name" value="DEMETER-LIKE PROTEIN 2-RELATED"/>
    <property type="match status" value="1"/>
</dbReference>
<feature type="region of interest" description="Disordered" evidence="10">
    <location>
        <begin position="685"/>
        <end position="708"/>
    </location>
</feature>
<evidence type="ECO:0000256" key="3">
    <source>
        <dbReference type="ARBA" id="ARBA00005646"/>
    </source>
</evidence>
<feature type="region of interest" description="Disordered" evidence="10">
    <location>
        <begin position="1389"/>
        <end position="1411"/>
    </location>
</feature>